<dbReference type="GO" id="GO:0005829">
    <property type="term" value="C:cytosol"/>
    <property type="evidence" value="ECO:0007669"/>
    <property type="project" value="TreeGrafter"/>
</dbReference>
<protein>
    <recommendedName>
        <fullName evidence="4">SsrA-binding protein</fullName>
    </recommendedName>
</protein>
<dbReference type="AlphaFoldDB" id="A0A382X4Y9"/>
<dbReference type="InterPro" id="IPR023620">
    <property type="entry name" value="SmpB"/>
</dbReference>
<dbReference type="EMBL" id="UINC01165058">
    <property type="protein sequence ID" value="SVD66236.1"/>
    <property type="molecule type" value="Genomic_DNA"/>
</dbReference>
<dbReference type="InterPro" id="IPR000037">
    <property type="entry name" value="SsrA-bd_prot"/>
</dbReference>
<dbReference type="PROSITE" id="PS01317">
    <property type="entry name" value="SSRP"/>
    <property type="match status" value="1"/>
</dbReference>
<dbReference type="GO" id="GO:0003723">
    <property type="term" value="F:RNA binding"/>
    <property type="evidence" value="ECO:0007669"/>
    <property type="project" value="UniProtKB-KW"/>
</dbReference>
<dbReference type="SUPFAM" id="SSF74982">
    <property type="entry name" value="Small protein B (SmpB)"/>
    <property type="match status" value="1"/>
</dbReference>
<dbReference type="InterPro" id="IPR020081">
    <property type="entry name" value="SsrA-bd_prot_CS"/>
</dbReference>
<dbReference type="PANTHER" id="PTHR30308:SF2">
    <property type="entry name" value="SSRA-BINDING PROTEIN"/>
    <property type="match status" value="1"/>
</dbReference>
<organism evidence="3">
    <name type="scientific">marine metagenome</name>
    <dbReference type="NCBI Taxonomy" id="408172"/>
    <lineage>
        <taxon>unclassified sequences</taxon>
        <taxon>metagenomes</taxon>
        <taxon>ecological metagenomes</taxon>
    </lineage>
</organism>
<reference evidence="3" key="1">
    <citation type="submission" date="2018-05" db="EMBL/GenBank/DDBJ databases">
        <authorList>
            <person name="Lanie J.A."/>
            <person name="Ng W.-L."/>
            <person name="Kazmierczak K.M."/>
            <person name="Andrzejewski T.M."/>
            <person name="Davidsen T.M."/>
            <person name="Wayne K.J."/>
            <person name="Tettelin H."/>
            <person name="Glass J.I."/>
            <person name="Rusch D."/>
            <person name="Podicherti R."/>
            <person name="Tsui H.-C.T."/>
            <person name="Winkler M.E."/>
        </authorList>
    </citation>
    <scope>NUCLEOTIDE SEQUENCE</scope>
</reference>
<name>A0A382X4Y9_9ZZZZ</name>
<gene>
    <name evidence="3" type="ORF">METZ01_LOCUS419090</name>
</gene>
<dbReference type="CDD" id="cd09294">
    <property type="entry name" value="SmpB"/>
    <property type="match status" value="1"/>
</dbReference>
<evidence type="ECO:0000256" key="1">
    <source>
        <dbReference type="ARBA" id="ARBA00022490"/>
    </source>
</evidence>
<dbReference type="PANTHER" id="PTHR30308">
    <property type="entry name" value="TMRNA-BINDING COMPONENT OF TRANS-TRANSLATION TAGGING COMPLEX"/>
    <property type="match status" value="1"/>
</dbReference>
<sequence>MNQKGIATNKKAYHEYFILDKLEAGIELTGSEVKSLREGKASLKEGYVIIRDKEAFMMGVHISPYSHTGYSGHEPNRERRLLLTKREILKLGQKIAEKGMTIIPLKLYFKKSWAKVEIGLAKGKK</sequence>
<evidence type="ECO:0000313" key="3">
    <source>
        <dbReference type="EMBL" id="SVD66236.1"/>
    </source>
</evidence>
<feature type="non-terminal residue" evidence="3">
    <location>
        <position position="125"/>
    </location>
</feature>
<evidence type="ECO:0000256" key="2">
    <source>
        <dbReference type="ARBA" id="ARBA00022884"/>
    </source>
</evidence>
<dbReference type="GO" id="GO:0070930">
    <property type="term" value="P:trans-translation-dependent protein tagging"/>
    <property type="evidence" value="ECO:0007669"/>
    <property type="project" value="TreeGrafter"/>
</dbReference>
<accession>A0A382X4Y9</accession>
<dbReference type="NCBIfam" id="TIGR00086">
    <property type="entry name" value="smpB"/>
    <property type="match status" value="1"/>
</dbReference>
<proteinExistence type="inferred from homology"/>
<keyword evidence="1" id="KW-0963">Cytoplasm</keyword>
<dbReference type="NCBIfam" id="NF003843">
    <property type="entry name" value="PRK05422.1"/>
    <property type="match status" value="1"/>
</dbReference>
<dbReference type="Gene3D" id="2.40.280.10">
    <property type="match status" value="1"/>
</dbReference>
<dbReference type="Pfam" id="PF01668">
    <property type="entry name" value="SmpB"/>
    <property type="match status" value="1"/>
</dbReference>
<evidence type="ECO:0008006" key="4">
    <source>
        <dbReference type="Google" id="ProtNLM"/>
    </source>
</evidence>
<dbReference type="HAMAP" id="MF_00023">
    <property type="entry name" value="SmpB"/>
    <property type="match status" value="1"/>
</dbReference>
<keyword evidence="2" id="KW-0694">RNA-binding</keyword>